<dbReference type="SMART" id="SM00181">
    <property type="entry name" value="EGF"/>
    <property type="match status" value="1"/>
</dbReference>
<evidence type="ECO:0000256" key="5">
    <source>
        <dbReference type="PROSITE-ProRule" id="PRU00076"/>
    </source>
</evidence>
<dbReference type="InterPro" id="IPR051830">
    <property type="entry name" value="NOTCH_homolog"/>
</dbReference>
<evidence type="ECO:0000259" key="9">
    <source>
        <dbReference type="PROSITE" id="PS51051"/>
    </source>
</evidence>
<dbReference type="PROSITE" id="PS00022">
    <property type="entry name" value="EGF_1"/>
    <property type="match status" value="1"/>
</dbReference>
<dbReference type="Pfam" id="PF01414">
    <property type="entry name" value="DSL"/>
    <property type="match status" value="1"/>
</dbReference>
<dbReference type="AlphaFoldDB" id="A0A2G9UTW0"/>
<keyword evidence="1 7" id="KW-0217">Developmental protein</keyword>
<evidence type="ECO:0000256" key="4">
    <source>
        <dbReference type="ARBA" id="ARBA00023157"/>
    </source>
</evidence>
<dbReference type="GO" id="GO:0016020">
    <property type="term" value="C:membrane"/>
    <property type="evidence" value="ECO:0007669"/>
    <property type="project" value="UniProtKB-SubCell"/>
</dbReference>
<dbReference type="InterPro" id="IPR001881">
    <property type="entry name" value="EGF-like_Ca-bd_dom"/>
</dbReference>
<dbReference type="Gene3D" id="2.10.25.10">
    <property type="entry name" value="Laminin"/>
    <property type="match status" value="1"/>
</dbReference>
<accession>A0A2G9UTW0</accession>
<dbReference type="Gene3D" id="2.10.25.140">
    <property type="match status" value="1"/>
</dbReference>
<keyword evidence="4 5" id="KW-1015">Disulfide bond</keyword>
<reference evidence="10 11" key="1">
    <citation type="submission" date="2015-09" db="EMBL/GenBank/DDBJ databases">
        <title>Draft genome of the parasitic nematode Teladorsagia circumcincta isolate WARC Sus (inbred).</title>
        <authorList>
            <person name="Mitreva M."/>
        </authorList>
    </citation>
    <scope>NUCLEOTIDE SEQUENCE [LARGE SCALE GENOMIC DNA]</scope>
    <source>
        <strain evidence="10 11">S</strain>
    </source>
</reference>
<keyword evidence="7" id="KW-0472">Membrane</keyword>
<dbReference type="SUPFAM" id="SSF57196">
    <property type="entry name" value="EGF/Laminin"/>
    <property type="match status" value="1"/>
</dbReference>
<evidence type="ECO:0000256" key="1">
    <source>
        <dbReference type="ARBA" id="ARBA00022473"/>
    </source>
</evidence>
<proteinExistence type="predicted"/>
<dbReference type="PANTHER" id="PTHR24033:SF151">
    <property type="entry name" value="NOTCH 2"/>
    <property type="match status" value="1"/>
</dbReference>
<dbReference type="SMART" id="SM00051">
    <property type="entry name" value="DSL"/>
    <property type="match status" value="1"/>
</dbReference>
<evidence type="ECO:0000256" key="3">
    <source>
        <dbReference type="ARBA" id="ARBA00022737"/>
    </source>
</evidence>
<feature type="disulfide bond" evidence="6">
    <location>
        <begin position="286"/>
        <end position="295"/>
    </location>
</feature>
<evidence type="ECO:0000256" key="6">
    <source>
        <dbReference type="PROSITE-ProRule" id="PRU00377"/>
    </source>
</evidence>
<dbReference type="GO" id="GO:0007154">
    <property type="term" value="P:cell communication"/>
    <property type="evidence" value="ECO:0007669"/>
    <property type="project" value="InterPro"/>
</dbReference>
<dbReference type="Proteomes" id="UP000230423">
    <property type="component" value="Unassembled WGS sequence"/>
</dbReference>
<dbReference type="InterPro" id="IPR001774">
    <property type="entry name" value="DSL"/>
</dbReference>
<dbReference type="OrthoDB" id="5813299at2759"/>
<dbReference type="EMBL" id="KZ345406">
    <property type="protein sequence ID" value="PIO73685.1"/>
    <property type="molecule type" value="Genomic_DNA"/>
</dbReference>
<dbReference type="InterPro" id="IPR000742">
    <property type="entry name" value="EGF"/>
</dbReference>
<keyword evidence="7" id="KW-1133">Transmembrane helix</keyword>
<gene>
    <name evidence="10" type="ORF">TELCIR_04335</name>
</gene>
<feature type="disulfide bond" evidence="6">
    <location>
        <begin position="251"/>
        <end position="260"/>
    </location>
</feature>
<evidence type="ECO:0000313" key="10">
    <source>
        <dbReference type="EMBL" id="PIO73685.1"/>
    </source>
</evidence>
<evidence type="ECO:0000259" key="8">
    <source>
        <dbReference type="PROSITE" id="PS50026"/>
    </source>
</evidence>
<comment type="caution">
    <text evidence="5">Lacks conserved residue(s) required for the propagation of feature annotation.</text>
</comment>
<evidence type="ECO:0000313" key="11">
    <source>
        <dbReference type="Proteomes" id="UP000230423"/>
    </source>
</evidence>
<dbReference type="FunFam" id="2.10.25.10:FF:000294">
    <property type="entry name" value="Delta-like protein"/>
    <property type="match status" value="1"/>
</dbReference>
<evidence type="ECO:0000256" key="2">
    <source>
        <dbReference type="ARBA" id="ARBA00022536"/>
    </source>
</evidence>
<name>A0A2G9UTW0_TELCI</name>
<dbReference type="Pfam" id="PF00008">
    <property type="entry name" value="EGF"/>
    <property type="match status" value="1"/>
</dbReference>
<keyword evidence="7" id="KW-0732">Signal</keyword>
<dbReference type="CDD" id="cd00054">
    <property type="entry name" value="EGF_CA"/>
    <property type="match status" value="1"/>
</dbReference>
<sequence length="498" mass="55965">MEKHDGETTRRTTKHYKSVDNMLIRTTFREKDMKTTNPKKSGGDFRNVETWGVNKKISFSSSDDLYARASLWVSEEILAFGTSDGHTWPPSVKFFKKEQSQKFIFQGDRCQPIQRLAFEYEICRLFIRSLQTAVIPHQYVSVNSSCSCDVQLSFCAGVRFPDKKHYKDCHYIHFQTPFLSNGDFPYSADVPISIRWPVTEWQLTVSGHRRNGKALLEVSRFFQNISSHSPVTDMTIDTGNLTISFLFSVECEANFYGPTCTVFCNETFRDQNGGSFKCSPDGKKLCERGWGGPLCNEPQCDERCSHGTCTAPNTCRPSYILKPLTNVGASVLPHQASRASIDREESMPIKGIVGVDSGDLDYCSNHRGVCLNGGTCIADEINSYNCNCPRGFEGRNCERLVVKKEIDCSMLSCGEGVCIMNPTPRCEYHSGETSNTTNRIDFLMSPFGYAAHWVPAEVHLREPARQHDRKVPSPPPSYENGPCCSSWTTTKCVDEATV</sequence>
<organism evidence="10 11">
    <name type="scientific">Teladorsagia circumcincta</name>
    <name type="common">Brown stomach worm</name>
    <name type="synonym">Ostertagia circumcincta</name>
    <dbReference type="NCBI Taxonomy" id="45464"/>
    <lineage>
        <taxon>Eukaryota</taxon>
        <taxon>Metazoa</taxon>
        <taxon>Ecdysozoa</taxon>
        <taxon>Nematoda</taxon>
        <taxon>Chromadorea</taxon>
        <taxon>Rhabditida</taxon>
        <taxon>Rhabditina</taxon>
        <taxon>Rhabditomorpha</taxon>
        <taxon>Strongyloidea</taxon>
        <taxon>Trichostrongylidae</taxon>
        <taxon>Teladorsagia</taxon>
    </lineage>
</organism>
<comment type="subcellular location">
    <subcellularLocation>
        <location evidence="7">Membrane</location>
        <topology evidence="7">Single-pass type I membrane protein</topology>
    </subcellularLocation>
</comment>
<dbReference type="PROSITE" id="PS50026">
    <property type="entry name" value="EGF_3"/>
    <property type="match status" value="1"/>
</dbReference>
<evidence type="ECO:0000256" key="7">
    <source>
        <dbReference type="RuleBase" id="RU280815"/>
    </source>
</evidence>
<protein>
    <recommendedName>
        <fullName evidence="7">Delta-like protein</fullName>
    </recommendedName>
</protein>
<dbReference type="GO" id="GO:0005509">
    <property type="term" value="F:calcium ion binding"/>
    <property type="evidence" value="ECO:0007669"/>
    <property type="project" value="InterPro"/>
</dbReference>
<feature type="domain" description="DSL" evidence="9">
    <location>
        <begin position="249"/>
        <end position="295"/>
    </location>
</feature>
<keyword evidence="2 5" id="KW-0245">EGF-like domain</keyword>
<feature type="domain" description="EGF-like" evidence="8">
    <location>
        <begin position="359"/>
        <end position="398"/>
    </location>
</feature>
<keyword evidence="7" id="KW-0812">Transmembrane</keyword>
<keyword evidence="3 7" id="KW-0677">Repeat</keyword>
<dbReference type="PROSITE" id="PS01186">
    <property type="entry name" value="EGF_2"/>
    <property type="match status" value="1"/>
</dbReference>
<dbReference type="PROSITE" id="PS51051">
    <property type="entry name" value="DSL"/>
    <property type="match status" value="1"/>
</dbReference>
<keyword evidence="11" id="KW-1185">Reference proteome</keyword>
<dbReference type="SMART" id="SM00179">
    <property type="entry name" value="EGF_CA"/>
    <property type="match status" value="1"/>
</dbReference>
<comment type="function">
    <text evidence="7">Putative Notch ligand involved in the mediation of Notch signaling.</text>
</comment>
<dbReference type="PANTHER" id="PTHR24033">
    <property type="entry name" value="EGF-LIKE DOMAIN-CONTAINING PROTEIN"/>
    <property type="match status" value="1"/>
</dbReference>
<feature type="disulfide bond" evidence="5">
    <location>
        <begin position="388"/>
        <end position="397"/>
    </location>
</feature>